<dbReference type="PROSITE" id="PS51689">
    <property type="entry name" value="SAM_RNA_A_N6_MT"/>
    <property type="match status" value="1"/>
</dbReference>
<feature type="binding site" evidence="7">
    <location>
        <position position="106"/>
    </location>
    <ligand>
        <name>S-adenosyl-L-methionine</name>
        <dbReference type="ChEBI" id="CHEBI:59789"/>
    </ligand>
</feature>
<evidence type="ECO:0000256" key="1">
    <source>
        <dbReference type="ARBA" id="ARBA00004173"/>
    </source>
</evidence>
<reference evidence="11" key="1">
    <citation type="submission" date="2021-11" db="EMBL/GenBank/DDBJ databases">
        <authorList>
            <person name="Herlambang A."/>
            <person name="Guo Y."/>
            <person name="Takashima Y."/>
            <person name="Nishizawa T."/>
        </authorList>
    </citation>
    <scope>NUCLEOTIDE SEQUENCE</scope>
    <source>
        <strain evidence="11">E1425</strain>
    </source>
</reference>
<feature type="binding site" evidence="7">
    <location>
        <position position="32"/>
    </location>
    <ligand>
        <name>S-adenosyl-L-methionine</name>
        <dbReference type="ChEBI" id="CHEBI:59789"/>
    </ligand>
</feature>
<feature type="domain" description="Ribosomal RNA adenine methylase transferase N-terminal" evidence="10">
    <location>
        <begin position="37"/>
        <end position="262"/>
    </location>
</feature>
<dbReference type="InterPro" id="IPR001737">
    <property type="entry name" value="KsgA/Erm"/>
</dbReference>
<protein>
    <recommendedName>
        <fullName evidence="8">rRNA adenine N(6)-methyltransferase</fullName>
        <ecNumber evidence="8">2.1.1.-</ecNumber>
    </recommendedName>
</protein>
<dbReference type="InterPro" id="IPR023165">
    <property type="entry name" value="rRNA_Ade_diMease-like_C"/>
</dbReference>
<evidence type="ECO:0000259" key="10">
    <source>
        <dbReference type="SMART" id="SM00650"/>
    </source>
</evidence>
<proteinExistence type="inferred from homology"/>
<evidence type="ECO:0000256" key="8">
    <source>
        <dbReference type="RuleBase" id="RU362106"/>
    </source>
</evidence>
<name>A0A9P3H9Z1_9FUNG</name>
<dbReference type="AlphaFoldDB" id="A0A9P3H9Z1"/>
<gene>
    <name evidence="11" type="ORF">EMPS_05249</name>
</gene>
<evidence type="ECO:0000256" key="5">
    <source>
        <dbReference type="ARBA" id="ARBA00022884"/>
    </source>
</evidence>
<evidence type="ECO:0000256" key="6">
    <source>
        <dbReference type="ARBA" id="ARBA00024915"/>
    </source>
</evidence>
<keyword evidence="12" id="KW-1185">Reference proteome</keyword>
<dbReference type="EMBL" id="BQFW01000007">
    <property type="protein sequence ID" value="GJJ72891.1"/>
    <property type="molecule type" value="Genomic_DNA"/>
</dbReference>
<keyword evidence="4 7" id="KW-0949">S-adenosyl-L-methionine</keyword>
<dbReference type="GO" id="GO:0006391">
    <property type="term" value="P:transcription initiation at mitochondrial promoter"/>
    <property type="evidence" value="ECO:0007669"/>
    <property type="project" value="TreeGrafter"/>
</dbReference>
<organism evidence="11 12">
    <name type="scientific">Entomortierella parvispora</name>
    <dbReference type="NCBI Taxonomy" id="205924"/>
    <lineage>
        <taxon>Eukaryota</taxon>
        <taxon>Fungi</taxon>
        <taxon>Fungi incertae sedis</taxon>
        <taxon>Mucoromycota</taxon>
        <taxon>Mortierellomycotina</taxon>
        <taxon>Mortierellomycetes</taxon>
        <taxon>Mortierellales</taxon>
        <taxon>Mortierellaceae</taxon>
        <taxon>Entomortierella</taxon>
    </lineage>
</organism>
<sequence length="346" mass="38771">MIPRKLPPLPPIRDLIRVYGLSADQKFSQNFILDKNVTDTIAQRAKISVNDDLVVEVGPGPGLLTRSILDAGARRVVVVEKDTRFVPTLEQLAEASDQRLAAIMGDMLTIDHAEILRVGAAIPVQHFSSASEETTPLTPEQQQQHRESLEMYQRPMDPNNATIRLLGNLPFGIASPLLVQWLKMMALRQGIFQGRNNVSMTLMFQKEVAERIVSPPGGAHRSRLSILAQSLCDVKMAYKLPAGVFVPKPKVDAAVVHFERRDDPMMPGSLDRLEDVARFYFNKRRKTMGHNTNRLAKAVPEARPILDEWIAEGNWNMNARTEEVSTFQLCALARKLEQAQLKIPLT</sequence>
<dbReference type="PANTHER" id="PTHR11727:SF17">
    <property type="entry name" value="DIMETHYLADENOSINE TRANSFERASE 1, MITOCHONDRIAL"/>
    <property type="match status" value="1"/>
</dbReference>
<comment type="function">
    <text evidence="6">Mitochondrial transcription factor that confers selective promoter recognition on the core subunit of the yeast mitochondrial RNA polymerase. Interacts with DNA in a non-specific manner.</text>
</comment>
<feature type="compositionally biased region" description="Low complexity" evidence="9">
    <location>
        <begin position="132"/>
        <end position="142"/>
    </location>
</feature>
<evidence type="ECO:0000256" key="2">
    <source>
        <dbReference type="ARBA" id="ARBA00022603"/>
    </source>
</evidence>
<dbReference type="PANTHER" id="PTHR11727">
    <property type="entry name" value="DIMETHYLADENOSINE TRANSFERASE"/>
    <property type="match status" value="1"/>
</dbReference>
<feature type="binding site" evidence="7">
    <location>
        <position position="80"/>
    </location>
    <ligand>
        <name>S-adenosyl-L-methionine</name>
        <dbReference type="ChEBI" id="CHEBI:59789"/>
    </ligand>
</feature>
<keyword evidence="5 7" id="KW-0694">RNA-binding</keyword>
<comment type="subcellular location">
    <subcellularLocation>
        <location evidence="1">Mitochondrion</location>
    </subcellularLocation>
</comment>
<dbReference type="CDD" id="cd02440">
    <property type="entry name" value="AdoMet_MTases"/>
    <property type="match status" value="1"/>
</dbReference>
<reference evidence="11" key="2">
    <citation type="journal article" date="2022" name="Microbiol. Resour. Announc.">
        <title>Whole-Genome Sequence of Entomortierella parvispora E1425, a Mucoromycotan Fungus Associated with Burkholderiaceae-Related Endosymbiotic Bacteria.</title>
        <authorList>
            <person name="Herlambang A."/>
            <person name="Guo Y."/>
            <person name="Takashima Y."/>
            <person name="Narisawa K."/>
            <person name="Ohta H."/>
            <person name="Nishizawa T."/>
        </authorList>
    </citation>
    <scope>NUCLEOTIDE SEQUENCE</scope>
    <source>
        <strain evidence="11">E1425</strain>
    </source>
</reference>
<evidence type="ECO:0000256" key="4">
    <source>
        <dbReference type="ARBA" id="ARBA00022691"/>
    </source>
</evidence>
<dbReference type="PROSITE" id="PS01131">
    <property type="entry name" value="RRNA_A_DIMETH"/>
    <property type="match status" value="1"/>
</dbReference>
<feature type="region of interest" description="Disordered" evidence="9">
    <location>
        <begin position="129"/>
        <end position="148"/>
    </location>
</feature>
<dbReference type="InterPro" id="IPR029063">
    <property type="entry name" value="SAM-dependent_MTases_sf"/>
</dbReference>
<dbReference type="Gene3D" id="1.10.8.100">
    <property type="entry name" value="Ribosomal RNA adenine dimethylase-like, domain 2"/>
    <property type="match status" value="1"/>
</dbReference>
<dbReference type="SMART" id="SM00650">
    <property type="entry name" value="rADc"/>
    <property type="match status" value="1"/>
</dbReference>
<evidence type="ECO:0000256" key="3">
    <source>
        <dbReference type="ARBA" id="ARBA00022679"/>
    </source>
</evidence>
<evidence type="ECO:0000256" key="7">
    <source>
        <dbReference type="PROSITE-ProRule" id="PRU01026"/>
    </source>
</evidence>
<dbReference type="InterPro" id="IPR020596">
    <property type="entry name" value="rRNA_Ade_Mease_Trfase_CS"/>
</dbReference>
<keyword evidence="2 7" id="KW-0489">Methyltransferase</keyword>
<evidence type="ECO:0000313" key="12">
    <source>
        <dbReference type="Proteomes" id="UP000827284"/>
    </source>
</evidence>
<dbReference type="InterPro" id="IPR020598">
    <property type="entry name" value="rRNA_Ade_methylase_Trfase_N"/>
</dbReference>
<evidence type="ECO:0000256" key="9">
    <source>
        <dbReference type="SAM" id="MobiDB-lite"/>
    </source>
</evidence>
<evidence type="ECO:0000313" key="11">
    <source>
        <dbReference type="EMBL" id="GJJ72891.1"/>
    </source>
</evidence>
<feature type="binding site" evidence="7">
    <location>
        <position position="168"/>
    </location>
    <ligand>
        <name>S-adenosyl-L-methionine</name>
        <dbReference type="ChEBI" id="CHEBI:59789"/>
    </ligand>
</feature>
<dbReference type="EC" id="2.1.1.-" evidence="8"/>
<feature type="binding site" evidence="7">
    <location>
        <position position="30"/>
    </location>
    <ligand>
        <name>S-adenosyl-L-methionine</name>
        <dbReference type="ChEBI" id="CHEBI:59789"/>
    </ligand>
</feature>
<comment type="similarity">
    <text evidence="7 8">Belongs to the class I-like SAM-binding methyltransferase superfamily. rRNA adenine N(6)-methyltransferase family.</text>
</comment>
<keyword evidence="3 7" id="KW-0808">Transferase</keyword>
<dbReference type="GO" id="GO:0000179">
    <property type="term" value="F:rRNA (adenine-N6,N6-)-dimethyltransferase activity"/>
    <property type="evidence" value="ECO:0007669"/>
    <property type="project" value="UniProtKB-UniRule"/>
</dbReference>
<dbReference type="OrthoDB" id="16079at2759"/>
<dbReference type="GO" id="GO:0005759">
    <property type="term" value="C:mitochondrial matrix"/>
    <property type="evidence" value="ECO:0007669"/>
    <property type="project" value="TreeGrafter"/>
</dbReference>
<accession>A0A9P3H9Z1</accession>
<dbReference type="Pfam" id="PF00398">
    <property type="entry name" value="RrnaAD"/>
    <property type="match status" value="1"/>
</dbReference>
<feature type="binding site" evidence="7">
    <location>
        <position position="58"/>
    </location>
    <ligand>
        <name>S-adenosyl-L-methionine</name>
        <dbReference type="ChEBI" id="CHEBI:59789"/>
    </ligand>
</feature>
<comment type="caution">
    <text evidence="11">The sequence shown here is derived from an EMBL/GenBank/DDBJ whole genome shotgun (WGS) entry which is preliminary data.</text>
</comment>
<dbReference type="Proteomes" id="UP000827284">
    <property type="component" value="Unassembled WGS sequence"/>
</dbReference>
<dbReference type="Gene3D" id="3.40.50.150">
    <property type="entry name" value="Vaccinia Virus protein VP39"/>
    <property type="match status" value="1"/>
</dbReference>
<dbReference type="SUPFAM" id="SSF53335">
    <property type="entry name" value="S-adenosyl-L-methionine-dependent methyltransferases"/>
    <property type="match status" value="1"/>
</dbReference>
<dbReference type="GO" id="GO:0034246">
    <property type="term" value="F:mitochondrial transcription factor activity"/>
    <property type="evidence" value="ECO:0007669"/>
    <property type="project" value="TreeGrafter"/>
</dbReference>
<dbReference type="GO" id="GO:0003723">
    <property type="term" value="F:RNA binding"/>
    <property type="evidence" value="ECO:0007669"/>
    <property type="project" value="UniProtKB-UniRule"/>
</dbReference>
<keyword evidence="8" id="KW-0698">rRNA processing</keyword>